<dbReference type="EMBL" id="JAPFFK010000019">
    <property type="protein sequence ID" value="KAJ6685703.1"/>
    <property type="molecule type" value="Genomic_DNA"/>
</dbReference>
<gene>
    <name evidence="1" type="ORF">OIU79_015675</name>
</gene>
<reference evidence="1" key="1">
    <citation type="submission" date="2022-11" db="EMBL/GenBank/DDBJ databases">
        <authorList>
            <person name="Hyden B.L."/>
            <person name="Feng K."/>
            <person name="Yates T."/>
            <person name="Jawdy S."/>
            <person name="Smart L.B."/>
            <person name="Muchero W."/>
        </authorList>
    </citation>
    <scope>NUCLEOTIDE SEQUENCE</scope>
    <source>
        <tissue evidence="1">Shoot tip</tissue>
    </source>
</reference>
<comment type="caution">
    <text evidence="1">The sequence shown here is derived from an EMBL/GenBank/DDBJ whole genome shotgun (WGS) entry which is preliminary data.</text>
</comment>
<name>A0A9Q0PCD7_SALPP</name>
<protein>
    <submittedName>
        <fullName evidence="1">Uncharacterized protein</fullName>
    </submittedName>
</protein>
<dbReference type="Proteomes" id="UP001151532">
    <property type="component" value="Chromosome 2"/>
</dbReference>
<sequence>MKLKTKDSPITNR</sequence>
<proteinExistence type="predicted"/>
<accession>A0A9Q0PCD7</accession>
<feature type="non-terminal residue" evidence="1">
    <location>
        <position position="13"/>
    </location>
</feature>
<keyword evidence="2" id="KW-1185">Reference proteome</keyword>
<evidence type="ECO:0000313" key="1">
    <source>
        <dbReference type="EMBL" id="KAJ6685703.1"/>
    </source>
</evidence>
<reference evidence="1" key="2">
    <citation type="journal article" date="2023" name="Int. J. Mol. Sci.">
        <title>De Novo Assembly and Annotation of 11 Diverse Shrub Willow (Salix) Genomes Reveals Novel Gene Organization in Sex-Linked Regions.</title>
        <authorList>
            <person name="Hyden B."/>
            <person name="Feng K."/>
            <person name="Yates T.B."/>
            <person name="Jawdy S."/>
            <person name="Cereghino C."/>
            <person name="Smart L.B."/>
            <person name="Muchero W."/>
        </authorList>
    </citation>
    <scope>NUCLEOTIDE SEQUENCE</scope>
    <source>
        <tissue evidence="1">Shoot tip</tissue>
    </source>
</reference>
<organism evidence="1 2">
    <name type="scientific">Salix purpurea</name>
    <name type="common">Purple osier willow</name>
    <dbReference type="NCBI Taxonomy" id="77065"/>
    <lineage>
        <taxon>Eukaryota</taxon>
        <taxon>Viridiplantae</taxon>
        <taxon>Streptophyta</taxon>
        <taxon>Embryophyta</taxon>
        <taxon>Tracheophyta</taxon>
        <taxon>Spermatophyta</taxon>
        <taxon>Magnoliopsida</taxon>
        <taxon>eudicotyledons</taxon>
        <taxon>Gunneridae</taxon>
        <taxon>Pentapetalae</taxon>
        <taxon>rosids</taxon>
        <taxon>fabids</taxon>
        <taxon>Malpighiales</taxon>
        <taxon>Salicaceae</taxon>
        <taxon>Saliceae</taxon>
        <taxon>Salix</taxon>
    </lineage>
</organism>
<evidence type="ECO:0000313" key="2">
    <source>
        <dbReference type="Proteomes" id="UP001151532"/>
    </source>
</evidence>